<evidence type="ECO:0000256" key="1">
    <source>
        <dbReference type="SAM" id="Phobius"/>
    </source>
</evidence>
<evidence type="ECO:0000313" key="3">
    <source>
        <dbReference type="Proteomes" id="UP000782843"/>
    </source>
</evidence>
<sequence length="229" mass="25815">MKKQSKNFPNVAMFLVDLLVPFGPLLRQVDGKVPFANWPELFWRAIPVSFLVYWLFSLIPFVGIFAYTLILVPLSAYLHIKLKGISNRNEKVRIYLWYFVVIVIGFGGLWSFVGHTFLANSVANDIGWLTGSPFQTELAFYHLGFGIAGLLAIWIRGNMVTGLVIAKSVFWYGAAFVHVKDAVLNQNYSPLNIGAPLIGDIVIPTVLLTLLFITVKNNFQEKEESKFLI</sequence>
<feature type="transmembrane region" description="Helical" evidence="1">
    <location>
        <begin position="95"/>
        <end position="118"/>
    </location>
</feature>
<keyword evidence="1" id="KW-0472">Membrane</keyword>
<keyword evidence="1" id="KW-0812">Transmembrane</keyword>
<dbReference type="Proteomes" id="UP000782843">
    <property type="component" value="Unassembled WGS sequence"/>
</dbReference>
<name>A0A955RIA5_9BACT</name>
<dbReference type="Pfam" id="PF20589">
    <property type="entry name" value="DUF6790"/>
    <property type="match status" value="1"/>
</dbReference>
<dbReference type="AlphaFoldDB" id="A0A955RIA5"/>
<feature type="transmembrane region" description="Helical" evidence="1">
    <location>
        <begin position="51"/>
        <end position="74"/>
    </location>
</feature>
<comment type="caution">
    <text evidence="2">The sequence shown here is derived from an EMBL/GenBank/DDBJ whole genome shotgun (WGS) entry which is preliminary data.</text>
</comment>
<accession>A0A955RIA5</accession>
<keyword evidence="1" id="KW-1133">Transmembrane helix</keyword>
<dbReference type="EMBL" id="JAGQLG010000154">
    <property type="protein sequence ID" value="MCA9382512.1"/>
    <property type="molecule type" value="Genomic_DNA"/>
</dbReference>
<gene>
    <name evidence="2" type="ORF">KC660_03845</name>
</gene>
<reference evidence="2" key="1">
    <citation type="submission" date="2020-04" db="EMBL/GenBank/DDBJ databases">
        <authorList>
            <person name="Zhang T."/>
        </authorList>
    </citation>
    <scope>NUCLEOTIDE SEQUENCE</scope>
    <source>
        <strain evidence="2">HKST-UBA10</strain>
    </source>
</reference>
<proteinExistence type="predicted"/>
<feature type="transmembrane region" description="Helical" evidence="1">
    <location>
        <begin position="138"/>
        <end position="155"/>
    </location>
</feature>
<feature type="transmembrane region" description="Helical" evidence="1">
    <location>
        <begin position="191"/>
        <end position="213"/>
    </location>
</feature>
<dbReference type="InterPro" id="IPR046740">
    <property type="entry name" value="DUF6790"/>
</dbReference>
<organism evidence="2 3">
    <name type="scientific">Candidatus Dojkabacteria bacterium</name>
    <dbReference type="NCBI Taxonomy" id="2099670"/>
    <lineage>
        <taxon>Bacteria</taxon>
        <taxon>Candidatus Dojkabacteria</taxon>
    </lineage>
</organism>
<feature type="transmembrane region" description="Helical" evidence="1">
    <location>
        <begin position="162"/>
        <end position="179"/>
    </location>
</feature>
<evidence type="ECO:0000313" key="2">
    <source>
        <dbReference type="EMBL" id="MCA9382512.1"/>
    </source>
</evidence>
<reference evidence="2" key="2">
    <citation type="journal article" date="2021" name="Microbiome">
        <title>Successional dynamics and alternative stable states in a saline activated sludge microbial community over 9 years.</title>
        <authorList>
            <person name="Wang Y."/>
            <person name="Ye J."/>
            <person name="Ju F."/>
            <person name="Liu L."/>
            <person name="Boyd J.A."/>
            <person name="Deng Y."/>
            <person name="Parks D.H."/>
            <person name="Jiang X."/>
            <person name="Yin X."/>
            <person name="Woodcroft B.J."/>
            <person name="Tyson G.W."/>
            <person name="Hugenholtz P."/>
            <person name="Polz M.F."/>
            <person name="Zhang T."/>
        </authorList>
    </citation>
    <scope>NUCLEOTIDE SEQUENCE</scope>
    <source>
        <strain evidence="2">HKST-UBA10</strain>
    </source>
</reference>
<protein>
    <submittedName>
        <fullName evidence="2">Uncharacterized protein</fullName>
    </submittedName>
</protein>